<feature type="region of interest" description="Disordered" evidence="1">
    <location>
        <begin position="24"/>
        <end position="60"/>
    </location>
</feature>
<dbReference type="Proteomes" id="UP000076532">
    <property type="component" value="Unassembled WGS sequence"/>
</dbReference>
<evidence type="ECO:0000313" key="2">
    <source>
        <dbReference type="EMBL" id="KZP10379.1"/>
    </source>
</evidence>
<organism evidence="2 3">
    <name type="scientific">Athelia psychrophila</name>
    <dbReference type="NCBI Taxonomy" id="1759441"/>
    <lineage>
        <taxon>Eukaryota</taxon>
        <taxon>Fungi</taxon>
        <taxon>Dikarya</taxon>
        <taxon>Basidiomycota</taxon>
        <taxon>Agaricomycotina</taxon>
        <taxon>Agaricomycetes</taxon>
        <taxon>Agaricomycetidae</taxon>
        <taxon>Atheliales</taxon>
        <taxon>Atheliaceae</taxon>
        <taxon>Athelia</taxon>
    </lineage>
</organism>
<reference evidence="2 3" key="1">
    <citation type="journal article" date="2016" name="Mol. Biol. Evol.">
        <title>Comparative Genomics of Early-Diverging Mushroom-Forming Fungi Provides Insights into the Origins of Lignocellulose Decay Capabilities.</title>
        <authorList>
            <person name="Nagy L.G."/>
            <person name="Riley R."/>
            <person name="Tritt A."/>
            <person name="Adam C."/>
            <person name="Daum C."/>
            <person name="Floudas D."/>
            <person name="Sun H."/>
            <person name="Yadav J.S."/>
            <person name="Pangilinan J."/>
            <person name="Larsson K.H."/>
            <person name="Matsuura K."/>
            <person name="Barry K."/>
            <person name="Labutti K."/>
            <person name="Kuo R."/>
            <person name="Ohm R.A."/>
            <person name="Bhattacharya S.S."/>
            <person name="Shirouzu T."/>
            <person name="Yoshinaga Y."/>
            <person name="Martin F.M."/>
            <person name="Grigoriev I.V."/>
            <person name="Hibbett D.S."/>
        </authorList>
    </citation>
    <scope>NUCLEOTIDE SEQUENCE [LARGE SCALE GENOMIC DNA]</scope>
    <source>
        <strain evidence="2 3">CBS 109695</strain>
    </source>
</reference>
<proteinExistence type="predicted"/>
<feature type="non-terminal residue" evidence="2">
    <location>
        <position position="1"/>
    </location>
</feature>
<gene>
    <name evidence="2" type="ORF">FIBSPDRAFT_872782</name>
</gene>
<keyword evidence="3" id="KW-1185">Reference proteome</keyword>
<evidence type="ECO:0000313" key="3">
    <source>
        <dbReference type="Proteomes" id="UP000076532"/>
    </source>
</evidence>
<protein>
    <submittedName>
        <fullName evidence="2">Uncharacterized protein</fullName>
    </submittedName>
</protein>
<feature type="non-terminal residue" evidence="2">
    <location>
        <position position="60"/>
    </location>
</feature>
<name>A0A165ZA78_9AGAM</name>
<dbReference type="EMBL" id="KV417681">
    <property type="protein sequence ID" value="KZP10379.1"/>
    <property type="molecule type" value="Genomic_DNA"/>
</dbReference>
<dbReference type="AlphaFoldDB" id="A0A165ZA78"/>
<accession>A0A165ZA78</accession>
<sequence length="60" mass="6822">DDRGEKWRNYIQMLTRQLRADPKDRSFRYSLSPATPTGSCYPSCRTASHPASMPQPPPTP</sequence>
<evidence type="ECO:0000256" key="1">
    <source>
        <dbReference type="SAM" id="MobiDB-lite"/>
    </source>
</evidence>